<reference evidence="1 2" key="1">
    <citation type="submission" date="2020-04" db="EMBL/GenBank/DDBJ databases">
        <title>Advantages and limits of metagenomic assembly and binning of a giant virus.</title>
        <authorList>
            <person name="Schulz F."/>
            <person name="Andreani J."/>
            <person name="Francis R."/>
            <person name="Boudjemaa H."/>
            <person name="Bou Khalil J.Y."/>
            <person name="Lee J."/>
            <person name="La Scola B."/>
            <person name="Woyke T."/>
        </authorList>
    </citation>
    <scope>NUCLEOTIDE SEQUENCE [LARGE SCALE GENOMIC DNA]</scope>
    <source>
        <strain evidence="1 2">FV1/VV64</strain>
    </source>
</reference>
<dbReference type="Gene3D" id="3.10.470.10">
    <property type="entry name" value="Chromosomal protein MC1"/>
    <property type="match status" value="1"/>
</dbReference>
<protein>
    <submittedName>
        <fullName evidence="1">Uncharacterized protein</fullName>
    </submittedName>
</protein>
<dbReference type="SUPFAM" id="SSF102875">
    <property type="entry name" value="Chromosomal protein MC1"/>
    <property type="match status" value="1"/>
</dbReference>
<keyword evidence="2" id="KW-1185">Reference proteome</keyword>
<dbReference type="Proteomes" id="UP001162001">
    <property type="component" value="Segment"/>
</dbReference>
<proteinExistence type="predicted"/>
<dbReference type="InterPro" id="IPR036620">
    <property type="entry name" value="MC1_sf"/>
</dbReference>
<sequence length="122" mass="14431">MNTRNFRAYNSDTNECIGHFHGRVPLQAAKKVFTKLYETKCRESNGTKEMFLGQECSFSIRECTRGSKKRKFDYVGIMKKLDEPIRVRIGHGLYREVKYQYQSSVHKDKKLYINNENILKLK</sequence>
<name>A0A7D3QVE5_9VIRU</name>
<evidence type="ECO:0000313" key="2">
    <source>
        <dbReference type="Proteomes" id="UP001162001"/>
    </source>
</evidence>
<dbReference type="GO" id="GO:0042262">
    <property type="term" value="P:DNA protection"/>
    <property type="evidence" value="ECO:0007669"/>
    <property type="project" value="InterPro"/>
</dbReference>
<evidence type="ECO:0000313" key="1">
    <source>
        <dbReference type="EMBL" id="QKF94843.1"/>
    </source>
</evidence>
<dbReference type="EMBL" id="MT418680">
    <property type="protein sequence ID" value="QKF94843.1"/>
    <property type="molecule type" value="Genomic_DNA"/>
</dbReference>
<accession>A0A7D3QVE5</accession>
<organism evidence="1 2">
    <name type="scientific">Fadolivirus FV1/VV64</name>
    <dbReference type="NCBI Taxonomy" id="3070911"/>
    <lineage>
        <taxon>Viruses</taxon>
        <taxon>Varidnaviria</taxon>
        <taxon>Bamfordvirae</taxon>
        <taxon>Nucleocytoviricota</taxon>
        <taxon>Megaviricetes</taxon>
        <taxon>Imitervirales</taxon>
        <taxon>Mimiviridae</taxon>
        <taxon>Klosneuvirinae</taxon>
        <taxon>Fadolivirus</taxon>
        <taxon>Fadolivirus algeromassiliense</taxon>
    </lineage>
</organism>
<gene>
    <name evidence="1" type="ORF">Fadolivirus_1_1385</name>
</gene>